<keyword evidence="3" id="KW-1003">Cell membrane</keyword>
<accession>A0A6N2RK24</accession>
<keyword evidence="5" id="KW-0029">Amino-acid transport</keyword>
<organism evidence="10">
    <name type="scientific">[Clostridium] nexile</name>
    <dbReference type="NCBI Taxonomy" id="29361"/>
    <lineage>
        <taxon>Bacteria</taxon>
        <taxon>Bacillati</taxon>
        <taxon>Bacillota</taxon>
        <taxon>Clostridia</taxon>
        <taxon>Lachnospirales</taxon>
        <taxon>Lachnospiraceae</taxon>
        <taxon>Tyzzerella</taxon>
    </lineage>
</organism>
<keyword evidence="4 8" id="KW-0812">Transmembrane</keyword>
<evidence type="ECO:0000256" key="7">
    <source>
        <dbReference type="ARBA" id="ARBA00023136"/>
    </source>
</evidence>
<comment type="subcellular location">
    <subcellularLocation>
        <location evidence="1 8">Cell membrane</location>
        <topology evidence="1 8">Multi-pass membrane protein</topology>
    </subcellularLocation>
</comment>
<feature type="transmembrane region" description="Helical" evidence="8">
    <location>
        <begin position="200"/>
        <end position="218"/>
    </location>
</feature>
<comment type="similarity">
    <text evidence="8">Belongs to the binding-protein-dependent transport system permease family.</text>
</comment>
<evidence type="ECO:0000256" key="5">
    <source>
        <dbReference type="ARBA" id="ARBA00022970"/>
    </source>
</evidence>
<keyword evidence="6 8" id="KW-1133">Transmembrane helix</keyword>
<dbReference type="EMBL" id="CACRTG010000001">
    <property type="protein sequence ID" value="VYS80964.1"/>
    <property type="molecule type" value="Genomic_DNA"/>
</dbReference>
<feature type="domain" description="ABC transmembrane type-1" evidence="9">
    <location>
        <begin position="21"/>
        <end position="222"/>
    </location>
</feature>
<dbReference type="NCBIfam" id="TIGR01726">
    <property type="entry name" value="HEQRo_perm_3TM"/>
    <property type="match status" value="1"/>
</dbReference>
<dbReference type="Pfam" id="PF00528">
    <property type="entry name" value="BPD_transp_1"/>
    <property type="match status" value="1"/>
</dbReference>
<dbReference type="PANTHER" id="PTHR30614">
    <property type="entry name" value="MEMBRANE COMPONENT OF AMINO ACID ABC TRANSPORTER"/>
    <property type="match status" value="1"/>
</dbReference>
<feature type="transmembrane region" description="Helical" evidence="8">
    <location>
        <begin position="56"/>
        <end position="75"/>
    </location>
</feature>
<reference evidence="10" key="1">
    <citation type="submission" date="2019-11" db="EMBL/GenBank/DDBJ databases">
        <authorList>
            <person name="Feng L."/>
        </authorList>
    </citation>
    <scope>NUCLEOTIDE SEQUENCE</scope>
    <source>
        <strain evidence="10">CnexileLFYP112</strain>
    </source>
</reference>
<dbReference type="InterPro" id="IPR010065">
    <property type="entry name" value="AA_ABC_transptr_permease_3TM"/>
</dbReference>
<dbReference type="PROSITE" id="PS50928">
    <property type="entry name" value="ABC_TM1"/>
    <property type="match status" value="1"/>
</dbReference>
<dbReference type="InterPro" id="IPR043429">
    <property type="entry name" value="ArtM/GltK/GlnP/TcyL/YhdX-like"/>
</dbReference>
<evidence type="ECO:0000256" key="6">
    <source>
        <dbReference type="ARBA" id="ARBA00022989"/>
    </source>
</evidence>
<protein>
    <submittedName>
        <fullName evidence="10">Putative amino-acid permease protein YxeN</fullName>
    </submittedName>
</protein>
<dbReference type="InterPro" id="IPR035906">
    <property type="entry name" value="MetI-like_sf"/>
</dbReference>
<evidence type="ECO:0000256" key="3">
    <source>
        <dbReference type="ARBA" id="ARBA00022475"/>
    </source>
</evidence>
<evidence type="ECO:0000256" key="4">
    <source>
        <dbReference type="ARBA" id="ARBA00022692"/>
    </source>
</evidence>
<dbReference type="SUPFAM" id="SSF161098">
    <property type="entry name" value="MetI-like"/>
    <property type="match status" value="1"/>
</dbReference>
<dbReference type="InterPro" id="IPR000515">
    <property type="entry name" value="MetI-like"/>
</dbReference>
<evidence type="ECO:0000256" key="1">
    <source>
        <dbReference type="ARBA" id="ARBA00004651"/>
    </source>
</evidence>
<keyword evidence="2 8" id="KW-0813">Transport</keyword>
<dbReference type="Gene3D" id="1.10.3720.10">
    <property type="entry name" value="MetI-like"/>
    <property type="match status" value="1"/>
</dbReference>
<proteinExistence type="inferred from homology"/>
<dbReference type="AlphaFoldDB" id="A0A6N2RK24"/>
<dbReference type="GO" id="GO:0043190">
    <property type="term" value="C:ATP-binding cassette (ABC) transporter complex"/>
    <property type="evidence" value="ECO:0007669"/>
    <property type="project" value="InterPro"/>
</dbReference>
<evidence type="ECO:0000313" key="10">
    <source>
        <dbReference type="EMBL" id="VYS80964.1"/>
    </source>
</evidence>
<evidence type="ECO:0000256" key="2">
    <source>
        <dbReference type="ARBA" id="ARBA00022448"/>
    </source>
</evidence>
<gene>
    <name evidence="10" type="primary">yxeN_1</name>
    <name evidence="10" type="ORF">CNLFYP112_00192</name>
</gene>
<evidence type="ECO:0000259" key="9">
    <source>
        <dbReference type="PROSITE" id="PS50928"/>
    </source>
</evidence>
<dbReference type="PANTHER" id="PTHR30614:SF0">
    <property type="entry name" value="L-CYSTINE TRANSPORT SYSTEM PERMEASE PROTEIN TCYL"/>
    <property type="match status" value="1"/>
</dbReference>
<dbReference type="CDD" id="cd06261">
    <property type="entry name" value="TM_PBP2"/>
    <property type="match status" value="1"/>
</dbReference>
<evidence type="ECO:0000256" key="8">
    <source>
        <dbReference type="RuleBase" id="RU363032"/>
    </source>
</evidence>
<feature type="transmembrane region" description="Helical" evidence="8">
    <location>
        <begin position="20"/>
        <end position="44"/>
    </location>
</feature>
<name>A0A6N2RK24_9FIRM</name>
<keyword evidence="7 8" id="KW-0472">Membrane</keyword>
<sequence>MSKLFDISIVLSEIPKILVYLPVTMELAIVSFAVSLVFGLAIALVKKNEIPVLKQIASIFISIIRGTPIIVQLYVTYFGIPLILKAVNLQFGTEYNVNGVPSIIYAFIALALNESAFNAEIIRGALNSVGQGQVEACHAMGMTTWQTLRRIVIPEALTVAFPSLINSFIGLIKGTSLAFTCAVVEMTAQAKILGGRDFRYFEAYVALAVIYWFVTFILEQISKYVEKRLAIPNDAPDIEELEFKRNQPAIG</sequence>
<dbReference type="GO" id="GO:0022857">
    <property type="term" value="F:transmembrane transporter activity"/>
    <property type="evidence" value="ECO:0007669"/>
    <property type="project" value="InterPro"/>
</dbReference>
<feature type="transmembrane region" description="Helical" evidence="8">
    <location>
        <begin position="95"/>
        <end position="113"/>
    </location>
</feature>
<dbReference type="GO" id="GO:0006865">
    <property type="term" value="P:amino acid transport"/>
    <property type="evidence" value="ECO:0007669"/>
    <property type="project" value="UniProtKB-KW"/>
</dbReference>